<accession>A0ACB7RRM5</accession>
<dbReference type="EMBL" id="CM023488">
    <property type="protein sequence ID" value="KAH6924094.1"/>
    <property type="molecule type" value="Genomic_DNA"/>
</dbReference>
<reference evidence="1" key="1">
    <citation type="submission" date="2020-05" db="EMBL/GenBank/DDBJ databases">
        <title>Large-scale comparative analyses of tick genomes elucidate their genetic diversity and vector capacities.</title>
        <authorList>
            <person name="Jia N."/>
            <person name="Wang J."/>
            <person name="Shi W."/>
            <person name="Du L."/>
            <person name="Sun Y."/>
            <person name="Zhan W."/>
            <person name="Jiang J."/>
            <person name="Wang Q."/>
            <person name="Zhang B."/>
            <person name="Ji P."/>
            <person name="Sakyi L.B."/>
            <person name="Cui X."/>
            <person name="Yuan T."/>
            <person name="Jiang B."/>
            <person name="Yang W."/>
            <person name="Lam T.T.-Y."/>
            <person name="Chang Q."/>
            <person name="Ding S."/>
            <person name="Wang X."/>
            <person name="Zhu J."/>
            <person name="Ruan X."/>
            <person name="Zhao L."/>
            <person name="Wei J."/>
            <person name="Que T."/>
            <person name="Du C."/>
            <person name="Cheng J."/>
            <person name="Dai P."/>
            <person name="Han X."/>
            <person name="Huang E."/>
            <person name="Gao Y."/>
            <person name="Liu J."/>
            <person name="Shao H."/>
            <person name="Ye R."/>
            <person name="Li L."/>
            <person name="Wei W."/>
            <person name="Wang X."/>
            <person name="Wang C."/>
            <person name="Yang T."/>
            <person name="Huo Q."/>
            <person name="Li W."/>
            <person name="Guo W."/>
            <person name="Chen H."/>
            <person name="Zhou L."/>
            <person name="Ni X."/>
            <person name="Tian J."/>
            <person name="Zhou Y."/>
            <person name="Sheng Y."/>
            <person name="Liu T."/>
            <person name="Pan Y."/>
            <person name="Xia L."/>
            <person name="Li J."/>
            <person name="Zhao F."/>
            <person name="Cao W."/>
        </authorList>
    </citation>
    <scope>NUCLEOTIDE SEQUENCE</scope>
    <source>
        <strain evidence="1">Hyas-2018</strain>
    </source>
</reference>
<organism evidence="1 2">
    <name type="scientific">Hyalomma asiaticum</name>
    <name type="common">Tick</name>
    <dbReference type="NCBI Taxonomy" id="266040"/>
    <lineage>
        <taxon>Eukaryota</taxon>
        <taxon>Metazoa</taxon>
        <taxon>Ecdysozoa</taxon>
        <taxon>Arthropoda</taxon>
        <taxon>Chelicerata</taxon>
        <taxon>Arachnida</taxon>
        <taxon>Acari</taxon>
        <taxon>Parasitiformes</taxon>
        <taxon>Ixodida</taxon>
        <taxon>Ixodoidea</taxon>
        <taxon>Ixodidae</taxon>
        <taxon>Hyalomminae</taxon>
        <taxon>Hyalomma</taxon>
    </lineage>
</organism>
<dbReference type="Proteomes" id="UP000821845">
    <property type="component" value="Chromosome 8"/>
</dbReference>
<evidence type="ECO:0000313" key="1">
    <source>
        <dbReference type="EMBL" id="KAH6924094.1"/>
    </source>
</evidence>
<name>A0ACB7RRM5_HYAAI</name>
<sequence length="212" mass="22908">MDKTTSSRRKEARGQERPRHRPRKGGEDTTPTSQARLDYEDEPASRKIPGKQAASPQAAPAPNLRQTVPKGDAASVRVVCSTPESSEETRASLSPRFPPCATEPPDESYVAPSVEFSMCDISATLHCLAERGSKIGQTVTGKFANATRVSISIAAATARPTFRFISFETRSPNLRQTVPKGDAVSVRVVRSTPGKQRRNALFAVASVSTVRD</sequence>
<evidence type="ECO:0000313" key="2">
    <source>
        <dbReference type="Proteomes" id="UP000821845"/>
    </source>
</evidence>
<keyword evidence="2" id="KW-1185">Reference proteome</keyword>
<protein>
    <submittedName>
        <fullName evidence="1">Uncharacterized protein</fullName>
    </submittedName>
</protein>
<proteinExistence type="predicted"/>
<comment type="caution">
    <text evidence="1">The sequence shown here is derived from an EMBL/GenBank/DDBJ whole genome shotgun (WGS) entry which is preliminary data.</text>
</comment>
<gene>
    <name evidence="1" type="ORF">HPB50_011370</name>
</gene>